<feature type="domain" description="EamA" evidence="7">
    <location>
        <begin position="3"/>
        <end position="124"/>
    </location>
</feature>
<name>A0A238KYP3_9RHOB</name>
<feature type="transmembrane region" description="Helical" evidence="6">
    <location>
        <begin position="194"/>
        <end position="215"/>
    </location>
</feature>
<dbReference type="EMBL" id="FXYH01000016">
    <property type="protein sequence ID" value="SMX47899.1"/>
    <property type="molecule type" value="Genomic_DNA"/>
</dbReference>
<comment type="subcellular location">
    <subcellularLocation>
        <location evidence="1">Membrane</location>
        <topology evidence="1">Multi-pass membrane protein</topology>
    </subcellularLocation>
</comment>
<feature type="transmembrane region" description="Helical" evidence="6">
    <location>
        <begin position="51"/>
        <end position="73"/>
    </location>
</feature>
<feature type="transmembrane region" description="Helical" evidence="6">
    <location>
        <begin position="110"/>
        <end position="128"/>
    </location>
</feature>
<dbReference type="GO" id="GO:0016020">
    <property type="term" value="C:membrane"/>
    <property type="evidence" value="ECO:0007669"/>
    <property type="project" value="UniProtKB-SubCell"/>
</dbReference>
<feature type="transmembrane region" description="Helical" evidence="6">
    <location>
        <begin position="163"/>
        <end position="182"/>
    </location>
</feature>
<protein>
    <submittedName>
        <fullName evidence="8">EamA-like transporter family protein</fullName>
    </submittedName>
</protein>
<feature type="transmembrane region" description="Helical" evidence="6">
    <location>
        <begin position="79"/>
        <end position="101"/>
    </location>
</feature>
<feature type="domain" description="EamA" evidence="7">
    <location>
        <begin position="134"/>
        <end position="260"/>
    </location>
</feature>
<dbReference type="PANTHER" id="PTHR22911:SF6">
    <property type="entry name" value="SOLUTE CARRIER FAMILY 35 MEMBER G1"/>
    <property type="match status" value="1"/>
</dbReference>
<evidence type="ECO:0000256" key="1">
    <source>
        <dbReference type="ARBA" id="ARBA00004141"/>
    </source>
</evidence>
<evidence type="ECO:0000313" key="9">
    <source>
        <dbReference type="Proteomes" id="UP000220836"/>
    </source>
</evidence>
<accession>A0A238KYP3</accession>
<sequence length="275" mass="29556">MALLAFSDAFIKKSGQSAPMGQIMFLLSTGGTLLFVFMAKSRGLIVWSPDFWHPMVLLRNGFEIIGAIGLIVGLTHVPLSIFAAIMQVAPLLTVLGAALFLGEPVGWRRWAAILVGLTGMLIVIRPFGASFSGWELFAVMGVCGLAARDLVTRLAPSHLPALTMSAWGFGATIPVGLVVYMFEDTPLTSEPIVLAQILGVILFTSFGYLAVTAAMRMAPVSIVAPFRYTRLLFTTSLGILVFGERPDTATWVGAGLVLAAGIYSFLRERSLMQEK</sequence>
<keyword evidence="3 6" id="KW-0812">Transmembrane</keyword>
<comment type="similarity">
    <text evidence="2">Belongs to the drug/metabolite transporter (DMT) superfamily. 10 TMS drug/metabolite exporter (DME) (TC 2.A.7.3) family.</text>
</comment>
<organism evidence="8 9">
    <name type="scientific">Pelagimonas varians</name>
    <dbReference type="NCBI Taxonomy" id="696760"/>
    <lineage>
        <taxon>Bacteria</taxon>
        <taxon>Pseudomonadati</taxon>
        <taxon>Pseudomonadota</taxon>
        <taxon>Alphaproteobacteria</taxon>
        <taxon>Rhodobacterales</taxon>
        <taxon>Roseobacteraceae</taxon>
        <taxon>Pelagimonas</taxon>
    </lineage>
</organism>
<evidence type="ECO:0000256" key="5">
    <source>
        <dbReference type="ARBA" id="ARBA00023136"/>
    </source>
</evidence>
<keyword evidence="5 6" id="KW-0472">Membrane</keyword>
<keyword evidence="9" id="KW-1185">Reference proteome</keyword>
<gene>
    <name evidence="8" type="ORF">PEV8663_03671</name>
</gene>
<reference evidence="8 9" key="1">
    <citation type="submission" date="2017-05" db="EMBL/GenBank/DDBJ databases">
        <authorList>
            <person name="Song R."/>
            <person name="Chenine A.L."/>
            <person name="Ruprecht R.M."/>
        </authorList>
    </citation>
    <scope>NUCLEOTIDE SEQUENCE [LARGE SCALE GENOMIC DNA]</scope>
    <source>
        <strain evidence="8 9">CECT 8663</strain>
    </source>
</reference>
<proteinExistence type="inferred from homology"/>
<evidence type="ECO:0000256" key="2">
    <source>
        <dbReference type="ARBA" id="ARBA00009853"/>
    </source>
</evidence>
<evidence type="ECO:0000256" key="4">
    <source>
        <dbReference type="ARBA" id="ARBA00022989"/>
    </source>
</evidence>
<dbReference type="Pfam" id="PF00892">
    <property type="entry name" value="EamA"/>
    <property type="match status" value="2"/>
</dbReference>
<evidence type="ECO:0000259" key="7">
    <source>
        <dbReference type="Pfam" id="PF00892"/>
    </source>
</evidence>
<dbReference type="InterPro" id="IPR000620">
    <property type="entry name" value="EamA_dom"/>
</dbReference>
<evidence type="ECO:0000256" key="6">
    <source>
        <dbReference type="SAM" id="Phobius"/>
    </source>
</evidence>
<keyword evidence="4 6" id="KW-1133">Transmembrane helix</keyword>
<evidence type="ECO:0000256" key="3">
    <source>
        <dbReference type="ARBA" id="ARBA00022692"/>
    </source>
</evidence>
<dbReference type="PANTHER" id="PTHR22911">
    <property type="entry name" value="ACYL-MALONYL CONDENSING ENZYME-RELATED"/>
    <property type="match status" value="1"/>
</dbReference>
<dbReference type="Gene3D" id="1.10.3730.20">
    <property type="match status" value="2"/>
</dbReference>
<feature type="transmembrane region" description="Helical" evidence="6">
    <location>
        <begin position="20"/>
        <end position="39"/>
    </location>
</feature>
<dbReference type="SUPFAM" id="SSF103481">
    <property type="entry name" value="Multidrug resistance efflux transporter EmrE"/>
    <property type="match status" value="2"/>
</dbReference>
<feature type="transmembrane region" description="Helical" evidence="6">
    <location>
        <begin position="249"/>
        <end position="266"/>
    </location>
</feature>
<dbReference type="AlphaFoldDB" id="A0A238KYP3"/>
<dbReference type="Proteomes" id="UP000220836">
    <property type="component" value="Unassembled WGS sequence"/>
</dbReference>
<evidence type="ECO:0000313" key="8">
    <source>
        <dbReference type="EMBL" id="SMX47899.1"/>
    </source>
</evidence>
<dbReference type="InterPro" id="IPR037185">
    <property type="entry name" value="EmrE-like"/>
</dbReference>